<protein>
    <submittedName>
        <fullName evidence="2">Uncharacterized protein</fullName>
    </submittedName>
</protein>
<comment type="caution">
    <text evidence="2">The sequence shown here is derived from an EMBL/GenBank/DDBJ whole genome shotgun (WGS) entry which is preliminary data.</text>
</comment>
<proteinExistence type="predicted"/>
<feature type="compositionally biased region" description="Basic and acidic residues" evidence="1">
    <location>
        <begin position="124"/>
        <end position="135"/>
    </location>
</feature>
<evidence type="ECO:0000313" key="3">
    <source>
        <dbReference type="Proteomes" id="UP001604277"/>
    </source>
</evidence>
<feature type="region of interest" description="Disordered" evidence="1">
    <location>
        <begin position="1"/>
        <end position="30"/>
    </location>
</feature>
<keyword evidence="3" id="KW-1185">Reference proteome</keyword>
<reference evidence="3" key="1">
    <citation type="submission" date="2024-07" db="EMBL/GenBank/DDBJ databases">
        <title>Two chromosome-level genome assemblies of Korean endemic species Abeliophyllum distichum and Forsythia ovata (Oleaceae).</title>
        <authorList>
            <person name="Jang H."/>
        </authorList>
    </citation>
    <scope>NUCLEOTIDE SEQUENCE [LARGE SCALE GENOMIC DNA]</scope>
</reference>
<dbReference type="Proteomes" id="UP001604277">
    <property type="component" value="Unassembled WGS sequence"/>
</dbReference>
<accession>A0ABD1UA39</accession>
<evidence type="ECO:0000313" key="2">
    <source>
        <dbReference type="EMBL" id="KAL2521896.1"/>
    </source>
</evidence>
<evidence type="ECO:0000256" key="1">
    <source>
        <dbReference type="SAM" id="MobiDB-lite"/>
    </source>
</evidence>
<feature type="compositionally biased region" description="Basic and acidic residues" evidence="1">
    <location>
        <begin position="103"/>
        <end position="115"/>
    </location>
</feature>
<organism evidence="2 3">
    <name type="scientific">Forsythia ovata</name>
    <dbReference type="NCBI Taxonomy" id="205694"/>
    <lineage>
        <taxon>Eukaryota</taxon>
        <taxon>Viridiplantae</taxon>
        <taxon>Streptophyta</taxon>
        <taxon>Embryophyta</taxon>
        <taxon>Tracheophyta</taxon>
        <taxon>Spermatophyta</taxon>
        <taxon>Magnoliopsida</taxon>
        <taxon>eudicotyledons</taxon>
        <taxon>Gunneridae</taxon>
        <taxon>Pentapetalae</taxon>
        <taxon>asterids</taxon>
        <taxon>lamiids</taxon>
        <taxon>Lamiales</taxon>
        <taxon>Oleaceae</taxon>
        <taxon>Forsythieae</taxon>
        <taxon>Forsythia</taxon>
    </lineage>
</organism>
<dbReference type="EMBL" id="JBFOLJ010000007">
    <property type="protein sequence ID" value="KAL2521896.1"/>
    <property type="molecule type" value="Genomic_DNA"/>
</dbReference>
<feature type="region of interest" description="Disordered" evidence="1">
    <location>
        <begin position="98"/>
        <end position="135"/>
    </location>
</feature>
<sequence length="135" mass="15043">MTGEAKRKPSPKMGEAGIEPSPMTGEAEKIAESYDGRDWRRWRRKKHEAAFPQGSECSLMLMVSLGILVDFYCGEARGIAEYRGGRGYSERIRAESYVGRGNLDSRDPRWARLGREPSPMTGGAEKKTESQDGRG</sequence>
<dbReference type="AlphaFoldDB" id="A0ABD1UA39"/>
<gene>
    <name evidence="2" type="ORF">Fot_25819</name>
</gene>
<name>A0ABD1UA39_9LAMI</name>